<evidence type="ECO:0000313" key="2">
    <source>
        <dbReference type="Proteomes" id="UP000002407"/>
    </source>
</evidence>
<name>A7I034_CAMHC</name>
<organism evidence="1 2">
    <name type="scientific">Campylobacter hominis (strain ATCC BAA-381 / DSM 21671 / CCUG 45161 / LMG 19568 / NCTC 13146 / CH001A)</name>
    <dbReference type="NCBI Taxonomy" id="360107"/>
    <lineage>
        <taxon>Bacteria</taxon>
        <taxon>Pseudomonadati</taxon>
        <taxon>Campylobacterota</taxon>
        <taxon>Epsilonproteobacteria</taxon>
        <taxon>Campylobacterales</taxon>
        <taxon>Campylobacteraceae</taxon>
        <taxon>Campylobacter</taxon>
    </lineage>
</organism>
<dbReference type="KEGG" id="cha:CHAB381_0272"/>
<dbReference type="STRING" id="360107.CHAB381_0272"/>
<proteinExistence type="predicted"/>
<accession>A7I034</accession>
<dbReference type="EMBL" id="CP000776">
    <property type="protein sequence ID" value="ABS52140.1"/>
    <property type="molecule type" value="Genomic_DNA"/>
</dbReference>
<dbReference type="HOGENOM" id="CLU_2068793_0_0_7"/>
<gene>
    <name evidence="1" type="ordered locus">CHAB381_0272</name>
</gene>
<dbReference type="Proteomes" id="UP000002407">
    <property type="component" value="Chromosome"/>
</dbReference>
<dbReference type="OrthoDB" id="5363658at2"/>
<evidence type="ECO:0000313" key="1">
    <source>
        <dbReference type="EMBL" id="ABS52140.1"/>
    </source>
</evidence>
<dbReference type="RefSeq" id="WP_012108156.1">
    <property type="nucleotide sequence ID" value="NC_009714.1"/>
</dbReference>
<sequence>MKNLKEAYKTLKEIFPEAIDVGSENIEQPGLYLLLNSLKKESIGIDRVSFKLYLAARSLNDDNLGLIDKLDEIRLRAVKQVKNLKDDLSQSLEFLGFKDSLYIYVFEIDFKIFRSEKNDK</sequence>
<keyword evidence="2" id="KW-1185">Reference proteome</keyword>
<protein>
    <submittedName>
        <fullName evidence="1">Uncharacterized protein</fullName>
    </submittedName>
</protein>
<dbReference type="AlphaFoldDB" id="A7I034"/>
<dbReference type="eggNOG" id="ENOG5030TJT">
    <property type="taxonomic scope" value="Bacteria"/>
</dbReference>
<reference evidence="2" key="1">
    <citation type="submission" date="2007-07" db="EMBL/GenBank/DDBJ databases">
        <title>Complete genome sequence of Campylobacter hominis ATCC BAA-381, a commensal isolated from the human gastrointestinal tract.</title>
        <authorList>
            <person name="Fouts D.E."/>
            <person name="Mongodin E.F."/>
            <person name="Puiu D."/>
            <person name="Sebastian Y."/>
            <person name="Miller W.G."/>
            <person name="Mandrell R.E."/>
            <person name="Nelson K.E."/>
        </authorList>
    </citation>
    <scope>NUCLEOTIDE SEQUENCE [LARGE SCALE GENOMIC DNA]</scope>
    <source>
        <strain evidence="2">ATCC BAA-381 / LMG 19568 / NCTC 13146 / CH001A</strain>
    </source>
</reference>